<dbReference type="AlphaFoldDB" id="A0A845QG30"/>
<dbReference type="PROSITE" id="PS50109">
    <property type="entry name" value="HIS_KIN"/>
    <property type="match status" value="1"/>
</dbReference>
<dbReference type="Gene3D" id="3.30.565.10">
    <property type="entry name" value="Histidine kinase-like ATPase, C-terminal domain"/>
    <property type="match status" value="1"/>
</dbReference>
<evidence type="ECO:0000256" key="4">
    <source>
        <dbReference type="ARBA" id="ARBA00022475"/>
    </source>
</evidence>
<evidence type="ECO:0000313" key="14">
    <source>
        <dbReference type="Proteomes" id="UP000446866"/>
    </source>
</evidence>
<feature type="domain" description="Histidine kinase" evidence="12">
    <location>
        <begin position="122"/>
        <end position="326"/>
    </location>
</feature>
<reference evidence="13 14" key="1">
    <citation type="submission" date="2018-08" db="EMBL/GenBank/DDBJ databases">
        <title>Murine metabolic-syndrome-specific gut microbial biobank.</title>
        <authorList>
            <person name="Liu C."/>
        </authorList>
    </citation>
    <scope>NUCLEOTIDE SEQUENCE [LARGE SCALE GENOMIC DNA]</scope>
    <source>
        <strain evidence="13 14">28</strain>
    </source>
</reference>
<keyword evidence="8 11" id="KW-1133">Transmembrane helix</keyword>
<dbReference type="PANTHER" id="PTHR45453">
    <property type="entry name" value="PHOSPHATE REGULON SENSOR PROTEIN PHOR"/>
    <property type="match status" value="1"/>
</dbReference>
<dbReference type="Proteomes" id="UP000446866">
    <property type="component" value="Unassembled WGS sequence"/>
</dbReference>
<comment type="subcellular location">
    <subcellularLocation>
        <location evidence="2">Cell membrane</location>
        <topology evidence="2">Multi-pass membrane protein</topology>
    </subcellularLocation>
</comment>
<feature type="transmembrane region" description="Helical" evidence="11">
    <location>
        <begin position="12"/>
        <end position="30"/>
    </location>
</feature>
<dbReference type="SMART" id="SM00387">
    <property type="entry name" value="HATPase_c"/>
    <property type="match status" value="1"/>
</dbReference>
<keyword evidence="14" id="KW-1185">Reference proteome</keyword>
<name>A0A845QG30_9FIRM</name>
<dbReference type="EMBL" id="QXWK01000001">
    <property type="protein sequence ID" value="NBH60234.1"/>
    <property type="molecule type" value="Genomic_DNA"/>
</dbReference>
<comment type="catalytic activity">
    <reaction evidence="1">
        <text>ATP + protein L-histidine = ADP + protein N-phospho-L-histidine.</text>
        <dbReference type="EC" id="2.7.13.3"/>
    </reaction>
</comment>
<dbReference type="GO" id="GO:0016036">
    <property type="term" value="P:cellular response to phosphate starvation"/>
    <property type="evidence" value="ECO:0007669"/>
    <property type="project" value="TreeGrafter"/>
</dbReference>
<evidence type="ECO:0000259" key="12">
    <source>
        <dbReference type="PROSITE" id="PS50109"/>
    </source>
</evidence>
<keyword evidence="4" id="KW-1003">Cell membrane</keyword>
<dbReference type="InterPro" id="IPR004358">
    <property type="entry name" value="Sig_transdc_His_kin-like_C"/>
</dbReference>
<sequence>MIGKYIRSKCKTALLFLVYLGIFCLVAFLFGMPYDALIYAIVLCLFFALVFMIYSYARFRQRQEVLQDIRARIQFGPEQLPMPANAIEEEYLKIIKSLYATTSAAVSERDKAMSDMIEYYTLWAHQIKTPIAAMDLLLQSEMPGVCRDQLVMELFKVEQYVEMVLQYLRLGADSTDFRIERQDLDRIIREVVKKYSTIFIKKKISLDYQGVDAKTISDEKWLSFVLEQVLSNALKYTPSGKISIYMDKVLPCTLVIEDTGIGIQEEDLPRIFDKGYTGYTERKDKKSTGIGLYLCRMIMNKLGHTMTIESQVGKGTKVKLGLGTYENVRFE</sequence>
<comment type="caution">
    <text evidence="13">The sequence shown here is derived from an EMBL/GenBank/DDBJ whole genome shotgun (WGS) entry which is preliminary data.</text>
</comment>
<keyword evidence="9" id="KW-0902">Two-component regulatory system</keyword>
<dbReference type="PANTHER" id="PTHR45453:SF2">
    <property type="entry name" value="HISTIDINE KINASE"/>
    <property type="match status" value="1"/>
</dbReference>
<evidence type="ECO:0000313" key="13">
    <source>
        <dbReference type="EMBL" id="NBH60234.1"/>
    </source>
</evidence>
<dbReference type="GO" id="GO:0004721">
    <property type="term" value="F:phosphoprotein phosphatase activity"/>
    <property type="evidence" value="ECO:0007669"/>
    <property type="project" value="TreeGrafter"/>
</dbReference>
<dbReference type="InterPro" id="IPR036890">
    <property type="entry name" value="HATPase_C_sf"/>
</dbReference>
<feature type="transmembrane region" description="Helical" evidence="11">
    <location>
        <begin position="36"/>
        <end position="57"/>
    </location>
</feature>
<gene>
    <name evidence="13" type="ORF">D0435_00915</name>
</gene>
<evidence type="ECO:0000256" key="10">
    <source>
        <dbReference type="ARBA" id="ARBA00023136"/>
    </source>
</evidence>
<dbReference type="PRINTS" id="PR00344">
    <property type="entry name" value="BCTRLSENSOR"/>
</dbReference>
<dbReference type="RefSeq" id="WP_160200533.1">
    <property type="nucleotide sequence ID" value="NZ_QXWK01000001.1"/>
</dbReference>
<evidence type="ECO:0000256" key="5">
    <source>
        <dbReference type="ARBA" id="ARBA00022679"/>
    </source>
</evidence>
<evidence type="ECO:0000256" key="9">
    <source>
        <dbReference type="ARBA" id="ARBA00023012"/>
    </source>
</evidence>
<proteinExistence type="predicted"/>
<evidence type="ECO:0000256" key="7">
    <source>
        <dbReference type="ARBA" id="ARBA00022777"/>
    </source>
</evidence>
<dbReference type="GO" id="GO:0000155">
    <property type="term" value="F:phosphorelay sensor kinase activity"/>
    <property type="evidence" value="ECO:0007669"/>
    <property type="project" value="TreeGrafter"/>
</dbReference>
<dbReference type="SUPFAM" id="SSF55874">
    <property type="entry name" value="ATPase domain of HSP90 chaperone/DNA topoisomerase II/histidine kinase"/>
    <property type="match status" value="1"/>
</dbReference>
<evidence type="ECO:0000256" key="2">
    <source>
        <dbReference type="ARBA" id="ARBA00004651"/>
    </source>
</evidence>
<dbReference type="Pfam" id="PF02518">
    <property type="entry name" value="HATPase_c"/>
    <property type="match status" value="1"/>
</dbReference>
<evidence type="ECO:0000256" key="6">
    <source>
        <dbReference type="ARBA" id="ARBA00022692"/>
    </source>
</evidence>
<evidence type="ECO:0000256" key="8">
    <source>
        <dbReference type="ARBA" id="ARBA00022989"/>
    </source>
</evidence>
<protein>
    <recommendedName>
        <fullName evidence="3">histidine kinase</fullName>
        <ecNumber evidence="3">2.7.13.3</ecNumber>
    </recommendedName>
</protein>
<dbReference type="GO" id="GO:0005886">
    <property type="term" value="C:plasma membrane"/>
    <property type="evidence" value="ECO:0007669"/>
    <property type="project" value="UniProtKB-SubCell"/>
</dbReference>
<accession>A0A845QG30</accession>
<evidence type="ECO:0000256" key="3">
    <source>
        <dbReference type="ARBA" id="ARBA00012438"/>
    </source>
</evidence>
<organism evidence="13 14">
    <name type="scientific">Anaerotruncus colihominis</name>
    <dbReference type="NCBI Taxonomy" id="169435"/>
    <lineage>
        <taxon>Bacteria</taxon>
        <taxon>Bacillati</taxon>
        <taxon>Bacillota</taxon>
        <taxon>Clostridia</taxon>
        <taxon>Eubacteriales</taxon>
        <taxon>Oscillospiraceae</taxon>
        <taxon>Anaerotruncus</taxon>
    </lineage>
</organism>
<keyword evidence="10 11" id="KW-0472">Membrane</keyword>
<evidence type="ECO:0000256" key="1">
    <source>
        <dbReference type="ARBA" id="ARBA00000085"/>
    </source>
</evidence>
<evidence type="ECO:0000256" key="11">
    <source>
        <dbReference type="SAM" id="Phobius"/>
    </source>
</evidence>
<dbReference type="InterPro" id="IPR003594">
    <property type="entry name" value="HATPase_dom"/>
</dbReference>
<dbReference type="InterPro" id="IPR005467">
    <property type="entry name" value="His_kinase_dom"/>
</dbReference>
<keyword evidence="6 11" id="KW-0812">Transmembrane</keyword>
<keyword evidence="7 13" id="KW-0418">Kinase</keyword>
<dbReference type="InterPro" id="IPR050351">
    <property type="entry name" value="BphY/WalK/GraS-like"/>
</dbReference>
<keyword evidence="5" id="KW-0808">Transferase</keyword>
<dbReference type="EC" id="2.7.13.3" evidence="3"/>